<feature type="compositionally biased region" description="Polar residues" evidence="1">
    <location>
        <begin position="1527"/>
        <end position="1543"/>
    </location>
</feature>
<dbReference type="Proteomes" id="UP000249757">
    <property type="component" value="Unassembled WGS sequence"/>
</dbReference>
<comment type="caution">
    <text evidence="2">The sequence shown here is derived from an EMBL/GenBank/DDBJ whole genome shotgun (WGS) entry which is preliminary data.</text>
</comment>
<feature type="region of interest" description="Disordered" evidence="1">
    <location>
        <begin position="1504"/>
        <end position="1745"/>
    </location>
</feature>
<evidence type="ECO:0000313" key="2">
    <source>
        <dbReference type="EMBL" id="KAI1520912.1"/>
    </source>
</evidence>
<keyword evidence="3" id="KW-1185">Reference proteome</keyword>
<organism evidence="2 3">
    <name type="scientific">Pyrenophora tritici-repentis</name>
    <dbReference type="NCBI Taxonomy" id="45151"/>
    <lineage>
        <taxon>Eukaryota</taxon>
        <taxon>Fungi</taxon>
        <taxon>Dikarya</taxon>
        <taxon>Ascomycota</taxon>
        <taxon>Pezizomycotina</taxon>
        <taxon>Dothideomycetes</taxon>
        <taxon>Pleosporomycetidae</taxon>
        <taxon>Pleosporales</taxon>
        <taxon>Pleosporineae</taxon>
        <taxon>Pleosporaceae</taxon>
        <taxon>Pyrenophora</taxon>
    </lineage>
</organism>
<name>A0A922NSG3_9PLEO</name>
<evidence type="ECO:0000256" key="1">
    <source>
        <dbReference type="SAM" id="MobiDB-lite"/>
    </source>
</evidence>
<sequence>MVIAALLSQVQNLLQHDALQNKPQLLETFDRALTGCRVVYGCLEEGVRELAMKAEHDHLKLKDRAKFLWKEDTFKELLTQIRGQQSALNLLIQGLQMESIGDAKKLVGENSVILDQVVKQSRTLQRSHPKLKVPESLFDQSTLLDEEADTESILKATEFTFDDEVVNSKAYRRAMAMALSSHKVLHVSETEYRNEDMTSPEPTHEFRYQSNKIVRKGIPPPQTQQDVPTSTQEPEVKQKQIYRPATPKEHAELFDTLERDVLLSMPQMMSLVPRLGSNRVRNNLTNVLSQDGSRLSSAPLRRFSEEKGVREWEYPPPLPPRRASEQPISLETRTALKSYIIALQKLIGIARKLHEPVAGPGLERLNYALQAVTSLQESTTALLEEAKSREDVQKIERRIHTDVTTLCQLRLYDSVRRVQHQGGMAMKFRSQGPWVPVYAVLLDHYFLWGKAKKSKGDEVLVLNAPIAVENLEATLPSDPHQLQKATMLDQIPRGSVLASRVQIDISHTEINMDVPQSQQPASTLGHPPIPTGVNPDDIVAIVTVHHPQASHVNRATPFAKSEIRTSLSASESSLDGCHIFLQSLSDSPAYSMGRATSTLARDVYFPGTKTGPYQFYLAPIFESDCWRLQSYSEALATVNGVPIRHPTARVKKLLDQVPHAVHLAQDSVNHAEVKGLNIEIRLLKTARQALIGHEFPSDAPLPQLQEELQDVTHRQEPWARERYIRTGQVSVNSIRVLERFTGTVQTAKLYQDEALGRKWRGDEFGMFAKAKVDASVVRFLHLTEIRQIPAAITETHEGFQSYAALEAEIKTLHPGVRFSIASKLLRRLFSALAFLHFKGILHKNVTKESVLLRLVSSKPDAVLLVGYSAANTFPEAIAPPLEEMVQEAKAAMQMVVDCCDIWQLRKAASKDALSQEFCAKRTEDARKDFQLVERVAADFFDRKGNSRQSTKGKKMLRLLDLKQNAWHIAQANQMHNSTRREIGMCRMPMIKDMEEDWTRAHPAARIGEDHHMSLSLGHSYLDSLATRMYHGRWDATPMDVCAKIKELAGEIEEPWQTIPVMRTVTFNHGDLGFQSTGILEWLSSYCEAYPEWRAAIENECERHIHDYAATVTKATIRRLHDALSNHGTLPTAMAATFARLTGDEITTIMNIRETHLIWYHKSSRMFNATQIHRLASLPMLLACINEGKVPCDNYVEVRGEAKLEGLYVPLSLLIKFATSLGLSLQVPDHSQEFPSYDPADFSKAVHFIVLAHTGLVPWASVTREGGQFNFHAPLMPQAFESRGTFLATYFGSMKVLPKSVPGSREVYQRPNHWSKFKTASEIEDAADTNKQGIMPVKRLRGIFKSRAHQRAMVPLSKKRGTGVQEAESGTPAGKRSRPTPVDEDAAIGSPPPAKAPAISTSFLDRAMHNLERQAAGGPQSFLAAPQVSFDSFFKNGENNNLSVAPPKDAAALKLSFTIASRGSFNLNDDIKQADEWLELIGEEDADEPVVEGLFGFNFHHSLREEEDKGSATEIASDDDEQRLPSAQKASTPVHKQNEVPTEATSDDVEKSLPGNKGKAPADNGSPVQADNDKSWLPENKGTLPRDELSPRSRNQLAISEWMGKTTTQCIPSTEASSSPVQENPVGSPTASMPSTKAPSSPIDEDLATQIQPSQEEPSSPIRPSPAPTIEDLLFENPWAGDDDDMPNTEAGGSRNGDGMPDTEVGDDEDITYQTPSGMMRYDEGNGMSGMSVEDGESDVGMRRWL</sequence>
<feature type="compositionally biased region" description="Polar residues" evidence="1">
    <location>
        <begin position="223"/>
        <end position="233"/>
    </location>
</feature>
<evidence type="ECO:0008006" key="4">
    <source>
        <dbReference type="Google" id="ProtNLM"/>
    </source>
</evidence>
<feature type="compositionally biased region" description="Polar residues" evidence="1">
    <location>
        <begin position="1604"/>
        <end position="1638"/>
    </location>
</feature>
<protein>
    <recommendedName>
        <fullName evidence="4">Protein kinase domain-containing protein</fullName>
    </recommendedName>
</protein>
<feature type="region of interest" description="Disordered" evidence="1">
    <location>
        <begin position="1356"/>
        <end position="1394"/>
    </location>
</feature>
<reference evidence="3" key="1">
    <citation type="journal article" date="2022" name="Microb. Genom.">
        <title>A global pangenome for the wheat fungal pathogen Pyrenophora tritici-repentis and prediction of effector protein structural homology.</title>
        <authorList>
            <person name="Moolhuijzen P.M."/>
            <person name="See P.T."/>
            <person name="Shi G."/>
            <person name="Powell H.R."/>
            <person name="Cockram J."/>
            <person name="Jorgensen L.N."/>
            <person name="Benslimane H."/>
            <person name="Strelkov S.E."/>
            <person name="Turner J."/>
            <person name="Liu Z."/>
            <person name="Moffat C.S."/>
        </authorList>
    </citation>
    <scope>NUCLEOTIDE SEQUENCE [LARGE SCALE GENOMIC DNA]</scope>
</reference>
<accession>A0A922NSG3</accession>
<feature type="compositionally biased region" description="Polar residues" evidence="1">
    <location>
        <begin position="1648"/>
        <end position="1657"/>
    </location>
</feature>
<dbReference type="EMBL" id="NRDI02000001">
    <property type="protein sequence ID" value="KAI1520912.1"/>
    <property type="molecule type" value="Genomic_DNA"/>
</dbReference>
<proteinExistence type="predicted"/>
<feature type="region of interest" description="Disordered" evidence="1">
    <location>
        <begin position="218"/>
        <end position="238"/>
    </location>
</feature>
<gene>
    <name evidence="2" type="ORF">Ptr86124_001280</name>
</gene>
<evidence type="ECO:0000313" key="3">
    <source>
        <dbReference type="Proteomes" id="UP000249757"/>
    </source>
</evidence>